<dbReference type="InterPro" id="IPR033887">
    <property type="entry name" value="PTS_IIA_man"/>
</dbReference>
<evidence type="ECO:0000256" key="2">
    <source>
        <dbReference type="ARBA" id="ARBA00022448"/>
    </source>
</evidence>
<evidence type="ECO:0000256" key="8">
    <source>
        <dbReference type="ARBA" id="ARBA00022777"/>
    </source>
</evidence>
<evidence type="ECO:0000313" key="10">
    <source>
        <dbReference type="EMBL" id="WYJ75476.1"/>
    </source>
</evidence>
<sequence length="137" mass="15145">MSSVVLVAHGKLANEMKNSAEMIFGELADFQTVEFLKEDGFDSLKEKLQTVLNQTDESVIILADLFGGTPFNASCGLAMEYPEKQIEVISGMSLPLVLETATVYADRNARAVADYLQEIACDTVRTFVIEEEDEEEL</sequence>
<dbReference type="InterPro" id="IPR036662">
    <property type="entry name" value="PTS_EIIA_man-typ_sf"/>
</dbReference>
<dbReference type="Gene3D" id="3.40.50.510">
    <property type="entry name" value="Phosphotransferase system, mannose-type IIA component"/>
    <property type="match status" value="1"/>
</dbReference>
<feature type="domain" description="PTS EIIA type-4" evidence="9">
    <location>
        <begin position="1"/>
        <end position="137"/>
    </location>
</feature>
<dbReference type="Proteomes" id="UP000664701">
    <property type="component" value="Chromosome"/>
</dbReference>
<keyword evidence="7" id="KW-0598">Phosphotransferase system</keyword>
<organism evidence="10 11">
    <name type="scientific">Candidatus Enterococcus lowellii</name>
    <dbReference type="NCBI Taxonomy" id="2230877"/>
    <lineage>
        <taxon>Bacteria</taxon>
        <taxon>Bacillati</taxon>
        <taxon>Bacillota</taxon>
        <taxon>Bacilli</taxon>
        <taxon>Lactobacillales</taxon>
        <taxon>Enterococcaceae</taxon>
        <taxon>Enterococcus</taxon>
    </lineage>
</organism>
<dbReference type="CDD" id="cd00006">
    <property type="entry name" value="PTS_IIA_man"/>
    <property type="match status" value="1"/>
</dbReference>
<keyword evidence="6" id="KW-0808">Transferase</keyword>
<reference evidence="10 11" key="1">
    <citation type="submission" date="2021-03" db="EMBL/GenBank/DDBJ databases">
        <authorList>
            <person name="Gilmore M.S."/>
            <person name="Schwartzman J."/>
            <person name="Van Tyne D."/>
            <person name="Martin M."/>
            <person name="Earl A.M."/>
            <person name="Manson A.L."/>
            <person name="Straub T."/>
            <person name="Salamzade R."/>
            <person name="Saavedra J."/>
            <person name="Lebreton F."/>
            <person name="Prichula J."/>
            <person name="Schaufler K."/>
            <person name="Gaca A."/>
            <person name="Sgardioli B."/>
            <person name="Wagenaar J."/>
            <person name="Strong T."/>
        </authorList>
    </citation>
    <scope>NUCLEOTIDE SEQUENCE [LARGE SCALE GENOMIC DNA]</scope>
    <source>
        <strain evidence="10 11">DIV2402</strain>
    </source>
</reference>
<dbReference type="InterPro" id="IPR051471">
    <property type="entry name" value="Bacterial_PTS_sugar_comp"/>
</dbReference>
<dbReference type="InterPro" id="IPR004701">
    <property type="entry name" value="PTS_EIIA_man-typ"/>
</dbReference>
<evidence type="ECO:0000256" key="5">
    <source>
        <dbReference type="ARBA" id="ARBA00022597"/>
    </source>
</evidence>
<accession>A0ABZ2SJX9</accession>
<proteinExistence type="predicted"/>
<evidence type="ECO:0000313" key="11">
    <source>
        <dbReference type="Proteomes" id="UP000664701"/>
    </source>
</evidence>
<dbReference type="PANTHER" id="PTHR33799">
    <property type="entry name" value="PTS PERMEASE-RELATED-RELATED"/>
    <property type="match status" value="1"/>
</dbReference>
<dbReference type="PANTHER" id="PTHR33799:SF1">
    <property type="entry name" value="PTS SYSTEM MANNOSE-SPECIFIC EIIAB COMPONENT-RELATED"/>
    <property type="match status" value="1"/>
</dbReference>
<keyword evidence="8" id="KW-0418">Kinase</keyword>
<dbReference type="PROSITE" id="PS51096">
    <property type="entry name" value="PTS_EIIA_TYPE_4"/>
    <property type="match status" value="1"/>
</dbReference>
<dbReference type="EMBL" id="CP147251">
    <property type="protein sequence ID" value="WYJ75476.1"/>
    <property type="molecule type" value="Genomic_DNA"/>
</dbReference>
<evidence type="ECO:0000256" key="1">
    <source>
        <dbReference type="ARBA" id="ARBA00004496"/>
    </source>
</evidence>
<keyword evidence="2" id="KW-0813">Transport</keyword>
<evidence type="ECO:0000256" key="7">
    <source>
        <dbReference type="ARBA" id="ARBA00022683"/>
    </source>
</evidence>
<comment type="subcellular location">
    <subcellularLocation>
        <location evidence="1">Cytoplasm</location>
    </subcellularLocation>
</comment>
<keyword evidence="3" id="KW-0963">Cytoplasm</keyword>
<gene>
    <name evidence="10" type="ORF">DOK78_000051</name>
</gene>
<name>A0ABZ2SJX9_9ENTE</name>
<dbReference type="SUPFAM" id="SSF53062">
    <property type="entry name" value="PTS system fructose IIA component-like"/>
    <property type="match status" value="1"/>
</dbReference>
<keyword evidence="5" id="KW-0762">Sugar transport</keyword>
<dbReference type="InterPro" id="IPR013789">
    <property type="entry name" value="PTS_EIIA_man"/>
</dbReference>
<evidence type="ECO:0000256" key="6">
    <source>
        <dbReference type="ARBA" id="ARBA00022679"/>
    </source>
</evidence>
<evidence type="ECO:0000256" key="3">
    <source>
        <dbReference type="ARBA" id="ARBA00022490"/>
    </source>
</evidence>
<evidence type="ECO:0000256" key="4">
    <source>
        <dbReference type="ARBA" id="ARBA00022553"/>
    </source>
</evidence>
<evidence type="ECO:0000259" key="9">
    <source>
        <dbReference type="PROSITE" id="PS51096"/>
    </source>
</evidence>
<dbReference type="Pfam" id="PF03610">
    <property type="entry name" value="EIIA-man"/>
    <property type="match status" value="1"/>
</dbReference>
<dbReference type="RefSeq" id="WP_207871658.1">
    <property type="nucleotide sequence ID" value="NZ_CP147251.1"/>
</dbReference>
<keyword evidence="4" id="KW-0597">Phosphoprotein</keyword>
<keyword evidence="11" id="KW-1185">Reference proteome</keyword>
<protein>
    <recommendedName>
        <fullName evidence="9">PTS EIIA type-4 domain-containing protein</fullName>
    </recommendedName>
</protein>
<reference evidence="10 11" key="2">
    <citation type="submission" date="2024-03" db="EMBL/GenBank/DDBJ databases">
        <title>The Genome Sequence of Enterococcus sp. DIV2402.</title>
        <authorList>
            <consortium name="The Broad Institute Genomics Platform"/>
            <consortium name="The Broad Institute Microbial Omics Core"/>
            <consortium name="The Broad Institute Genomic Center for Infectious Diseases"/>
            <person name="Earl A."/>
            <person name="Manson A."/>
            <person name="Gilmore M."/>
            <person name="Schwartman J."/>
            <person name="Shea T."/>
            <person name="Abouelleil A."/>
            <person name="Cao P."/>
            <person name="Chapman S."/>
            <person name="Cusick C."/>
            <person name="Young S."/>
            <person name="Neafsey D."/>
            <person name="Nusbaum C."/>
            <person name="Birren B."/>
        </authorList>
    </citation>
    <scope>NUCLEOTIDE SEQUENCE [LARGE SCALE GENOMIC DNA]</scope>
    <source>
        <strain evidence="10 11">DIV2402</strain>
    </source>
</reference>
<dbReference type="NCBIfam" id="TIGR00824">
    <property type="entry name" value="EIIA-man"/>
    <property type="match status" value="1"/>
</dbReference>